<dbReference type="AlphaFoldDB" id="A0A9J6RLA2"/>
<evidence type="ECO:0000313" key="3">
    <source>
        <dbReference type="EMBL" id="MCZ0864984.1"/>
    </source>
</evidence>
<dbReference type="InterPro" id="IPR020009">
    <property type="entry name" value="VolA/Pla-1/cef"/>
</dbReference>
<comment type="caution">
    <text evidence="3">The sequence shown here is derived from an EMBL/GenBank/DDBJ whole genome shotgun (WGS) entry which is preliminary data.</text>
</comment>
<dbReference type="InterPro" id="IPR025920">
    <property type="entry name" value="Lipase_bact_N"/>
</dbReference>
<proteinExistence type="predicted"/>
<dbReference type="EMBL" id="JAPTGG010000005">
    <property type="protein sequence ID" value="MCZ0864984.1"/>
    <property type="molecule type" value="Genomic_DNA"/>
</dbReference>
<dbReference type="InterPro" id="IPR029058">
    <property type="entry name" value="AB_hydrolase_fold"/>
</dbReference>
<evidence type="ECO:0000259" key="2">
    <source>
        <dbReference type="Pfam" id="PF12262"/>
    </source>
</evidence>
<feature type="region of interest" description="Disordered" evidence="1">
    <location>
        <begin position="36"/>
        <end position="58"/>
    </location>
</feature>
<evidence type="ECO:0000313" key="4">
    <source>
        <dbReference type="Proteomes" id="UP001069090"/>
    </source>
</evidence>
<dbReference type="Pfam" id="PF12262">
    <property type="entry name" value="Lipase_bact_N"/>
    <property type="match status" value="1"/>
</dbReference>
<organism evidence="3 4">
    <name type="scientific">Dasania phycosphaerae</name>
    <dbReference type="NCBI Taxonomy" id="2950436"/>
    <lineage>
        <taxon>Bacteria</taxon>
        <taxon>Pseudomonadati</taxon>
        <taxon>Pseudomonadota</taxon>
        <taxon>Gammaproteobacteria</taxon>
        <taxon>Cellvibrionales</taxon>
        <taxon>Spongiibacteraceae</taxon>
        <taxon>Dasania</taxon>
    </lineage>
</organism>
<reference evidence="3 4" key="1">
    <citation type="submission" date="2022-12" db="EMBL/GenBank/DDBJ databases">
        <title>Dasania phycosphaerae sp. nov., isolated from particulate material of the south coast of Korea.</title>
        <authorList>
            <person name="Jiang Y."/>
        </authorList>
    </citation>
    <scope>NUCLEOTIDE SEQUENCE [LARGE SCALE GENOMIC DNA]</scope>
    <source>
        <strain evidence="3 4">GY-19</strain>
    </source>
</reference>
<dbReference type="RefSeq" id="WP_258331138.1">
    <property type="nucleotide sequence ID" value="NZ_JAPTGG010000005.1"/>
</dbReference>
<accession>A0A9J6RLA2</accession>
<dbReference type="Proteomes" id="UP001069090">
    <property type="component" value="Unassembled WGS sequence"/>
</dbReference>
<name>A0A9J6RLA2_9GAMM</name>
<dbReference type="NCBIfam" id="TIGR03502">
    <property type="entry name" value="lipase_Pla1_cef"/>
    <property type="match status" value="1"/>
</dbReference>
<gene>
    <name evidence="3" type="ORF">O0V09_07215</name>
</gene>
<protein>
    <recommendedName>
        <fullName evidence="2">Bacterial virulence factor lipase N-terminal domain-containing protein</fullName>
    </recommendedName>
</protein>
<feature type="domain" description="Bacterial virulence factor lipase N-terminal" evidence="2">
    <location>
        <begin position="63"/>
        <end position="292"/>
    </location>
</feature>
<dbReference type="SUPFAM" id="SSF53474">
    <property type="entry name" value="alpha/beta-Hydrolases"/>
    <property type="match status" value="1"/>
</dbReference>
<dbReference type="Gene3D" id="3.40.50.1820">
    <property type="entry name" value="alpha/beta hydrolase"/>
    <property type="match status" value="1"/>
</dbReference>
<evidence type="ECO:0000256" key="1">
    <source>
        <dbReference type="SAM" id="MobiDB-lite"/>
    </source>
</evidence>
<keyword evidence="4" id="KW-1185">Reference proteome</keyword>
<sequence>MNIINDNVVSPYSVKRWAQCITISTALLLTACGNSSKNTQNSVNPADDETPTSRVSFKPADGILPLPSDLLFSGTTDGTLEMPDEVAGRAAGGADYTDPAVALGALDGWSTQMPIIVNFDMAAGTTLDASSISGKVRIFVVHKSNGATCNGNPTAIPAGLPCAPTGTELTFGVDFFTQAGEDSLTVLPLTPLTANTTYVVAFISGISDSDGNEVKASATYQLLKDTEEDLSGNASLASLQAVIEIYEGMIAAATGGAVNSDNLIYSMAMSTQSVGDDMGVIKSLLALSPPSITVADQGYTVRTFLTGALGSDPGAAFDAAQYYAGTITLPYYSAIPTGANPMAPIDTPWKALCDNGLLIAAGATGPAGPNDATCNALSGGALRDYGLDSDRHITQYNFIPEARTNDVIDVQMTIPTSGSCSAPYKVAILQHGITSTKEAMLLMTAALSAPPVCMATVAIDHPLHGSRGFDLGGDPGDEINASTVSGTHYMNLSALLVARDNLKQSMADMLGLRRGLESVTGASIDDDNVFVAGLSLGGISSVGFAAVANATVDATFNVENISIHSAGGGIAAFLNESASFGPLVQSAVISAAGGDLADELVAFMASPASACTGFTVGTEAYTTCQYNAFLAQLSANNEAAKLTQIQSTMASFVFAAQTVVDSGDPNNYAASLVASSTPVHLTEVIGDGGSNLADQVIPNQTTAVPFGGTEPLAALLGLAGVDTNTVGGALVRFTKGKHGSLLDPTASTEAPNAAANLAVTTEIQTQVANFFAIPSTVVITDDTYVAPGD</sequence>